<keyword evidence="2" id="KW-1185">Reference proteome</keyword>
<organism evidence="1 2">
    <name type="scientific">Skeletonema marinoi</name>
    <dbReference type="NCBI Taxonomy" id="267567"/>
    <lineage>
        <taxon>Eukaryota</taxon>
        <taxon>Sar</taxon>
        <taxon>Stramenopiles</taxon>
        <taxon>Ochrophyta</taxon>
        <taxon>Bacillariophyta</taxon>
        <taxon>Coscinodiscophyceae</taxon>
        <taxon>Thalassiosirophycidae</taxon>
        <taxon>Thalassiosirales</taxon>
        <taxon>Skeletonemataceae</taxon>
        <taxon>Skeletonema</taxon>
        <taxon>Skeletonema marinoi-dohrnii complex</taxon>
    </lineage>
</organism>
<protein>
    <submittedName>
        <fullName evidence="1">Uncharacterized protein</fullName>
    </submittedName>
</protein>
<proteinExistence type="predicted"/>
<gene>
    <name evidence="1" type="ORF">QTG54_003685</name>
</gene>
<name>A0AAD8YFY0_9STRA</name>
<dbReference type="AlphaFoldDB" id="A0AAD8YFY0"/>
<dbReference type="EMBL" id="JATAAI010000005">
    <property type="protein sequence ID" value="KAK1745761.1"/>
    <property type="molecule type" value="Genomic_DNA"/>
</dbReference>
<dbReference type="Proteomes" id="UP001224775">
    <property type="component" value="Unassembled WGS sequence"/>
</dbReference>
<evidence type="ECO:0000313" key="1">
    <source>
        <dbReference type="EMBL" id="KAK1745761.1"/>
    </source>
</evidence>
<reference evidence="1" key="1">
    <citation type="submission" date="2023-06" db="EMBL/GenBank/DDBJ databases">
        <title>Survivors Of The Sea: Transcriptome response of Skeletonema marinoi to long-term dormancy.</title>
        <authorList>
            <person name="Pinder M.I.M."/>
            <person name="Kourtchenko O."/>
            <person name="Robertson E.K."/>
            <person name="Larsson T."/>
            <person name="Maumus F."/>
            <person name="Osuna-Cruz C.M."/>
            <person name="Vancaester E."/>
            <person name="Stenow R."/>
            <person name="Vandepoele K."/>
            <person name="Ploug H."/>
            <person name="Bruchert V."/>
            <person name="Godhe A."/>
            <person name="Topel M."/>
        </authorList>
    </citation>
    <scope>NUCLEOTIDE SEQUENCE</scope>
    <source>
        <strain evidence="1">R05AC</strain>
    </source>
</reference>
<sequence length="156" mass="17817">MNIPSPSALPRGHTRRSVSFSLISFFGSPPTHELQDLKDGMWYTSEDEDQFKADAQKELDAFKLLKERSLDEAEGEENSPQHQDMCIFGLEQYLISLDHTRKRARAKKLTKYAVLDAQARGFGFEQIAETARRYSAWSVAQAKMVGDFQCMMCNDE</sequence>
<evidence type="ECO:0000313" key="2">
    <source>
        <dbReference type="Proteomes" id="UP001224775"/>
    </source>
</evidence>
<accession>A0AAD8YFY0</accession>
<comment type="caution">
    <text evidence="1">The sequence shown here is derived from an EMBL/GenBank/DDBJ whole genome shotgun (WGS) entry which is preliminary data.</text>
</comment>